<dbReference type="AlphaFoldDB" id="A0A8E0NBH4"/>
<feature type="region of interest" description="Disordered" evidence="1">
    <location>
        <begin position="67"/>
        <end position="97"/>
    </location>
</feature>
<sequence length="97" mass="10754">MSMTKNPITKTWKETTNQKPIGLRLRLNRTPPSAVSPLRSEHQTLLTKTSATSGVPIFTKSDVQSVIRTPDNGLPGQRKRALRFPEAPSYSHSRVAS</sequence>
<organism evidence="2 3">
    <name type="scientific">Brevundimonas abyssalis TAR-001</name>
    <dbReference type="NCBI Taxonomy" id="1391729"/>
    <lineage>
        <taxon>Bacteria</taxon>
        <taxon>Pseudomonadati</taxon>
        <taxon>Pseudomonadota</taxon>
        <taxon>Alphaproteobacteria</taxon>
        <taxon>Caulobacterales</taxon>
        <taxon>Caulobacteraceae</taxon>
        <taxon>Brevundimonas</taxon>
    </lineage>
</organism>
<name>A0A8E0NBH4_9CAUL</name>
<dbReference type="Proteomes" id="UP000016569">
    <property type="component" value="Unassembled WGS sequence"/>
</dbReference>
<reference evidence="3" key="1">
    <citation type="journal article" date="2013" name="Genome Announc.">
        <title>Draft Genome Sequence of the Dimorphic Prosthecate Bacterium Brevundimonas abyssalis TAR-001T.</title>
        <authorList>
            <person name="Tsubouchi T."/>
            <person name="Nishi S."/>
            <person name="Usui K."/>
            <person name="Shimane Y."/>
            <person name="Takaki Y."/>
            <person name="Maruyama T."/>
            <person name="Hatada Y."/>
        </authorList>
    </citation>
    <scope>NUCLEOTIDE SEQUENCE [LARGE SCALE GENOMIC DNA]</scope>
    <source>
        <strain evidence="3">TAR-001</strain>
    </source>
</reference>
<evidence type="ECO:0000256" key="1">
    <source>
        <dbReference type="SAM" id="MobiDB-lite"/>
    </source>
</evidence>
<evidence type="ECO:0000313" key="3">
    <source>
        <dbReference type="Proteomes" id="UP000016569"/>
    </source>
</evidence>
<keyword evidence="3" id="KW-1185">Reference proteome</keyword>
<comment type="caution">
    <text evidence="2">The sequence shown here is derived from an EMBL/GenBank/DDBJ whole genome shotgun (WGS) entry which is preliminary data.</text>
</comment>
<evidence type="ECO:0000313" key="2">
    <source>
        <dbReference type="EMBL" id="GAD59277.1"/>
    </source>
</evidence>
<protein>
    <submittedName>
        <fullName evidence="2">Uncharacterized protein</fullName>
    </submittedName>
</protein>
<dbReference type="EMBL" id="BATC01000023">
    <property type="protein sequence ID" value="GAD59277.1"/>
    <property type="molecule type" value="Genomic_DNA"/>
</dbReference>
<gene>
    <name evidence="2" type="ORF">MBEBAB_1527</name>
</gene>
<accession>A0A8E0NBH4</accession>
<proteinExistence type="predicted"/>